<protein>
    <recommendedName>
        <fullName evidence="9">DNA 3'-5' helicase</fullName>
        <ecNumber evidence="9">5.6.2.4</ecNumber>
    </recommendedName>
</protein>
<comment type="similarity">
    <text evidence="1">Belongs to the helicase family. RecQ subfamily.</text>
</comment>
<evidence type="ECO:0000256" key="6">
    <source>
        <dbReference type="ARBA" id="ARBA00023125"/>
    </source>
</evidence>
<dbReference type="GO" id="GO:0006281">
    <property type="term" value="P:DNA repair"/>
    <property type="evidence" value="ECO:0007669"/>
    <property type="project" value="TreeGrafter"/>
</dbReference>
<dbReference type="GO" id="GO:0003677">
    <property type="term" value="F:DNA binding"/>
    <property type="evidence" value="ECO:0007669"/>
    <property type="project" value="UniProtKB-KW"/>
</dbReference>
<evidence type="ECO:0000313" key="12">
    <source>
        <dbReference type="EMBL" id="CAE0263242.1"/>
    </source>
</evidence>
<dbReference type="PROSITE" id="PS51194">
    <property type="entry name" value="HELICASE_CTER"/>
    <property type="match status" value="1"/>
</dbReference>
<dbReference type="GO" id="GO:0005524">
    <property type="term" value="F:ATP binding"/>
    <property type="evidence" value="ECO:0007669"/>
    <property type="project" value="UniProtKB-KW"/>
</dbReference>
<dbReference type="InterPro" id="IPR027417">
    <property type="entry name" value="P-loop_NTPase"/>
</dbReference>
<dbReference type="GO" id="GO:0006310">
    <property type="term" value="P:DNA recombination"/>
    <property type="evidence" value="ECO:0007669"/>
    <property type="project" value="InterPro"/>
</dbReference>
<reference evidence="12" key="1">
    <citation type="submission" date="2021-01" db="EMBL/GenBank/DDBJ databases">
        <authorList>
            <person name="Corre E."/>
            <person name="Pelletier E."/>
            <person name="Niang G."/>
            <person name="Scheremetjew M."/>
            <person name="Finn R."/>
            <person name="Kale V."/>
            <person name="Holt S."/>
            <person name="Cochrane G."/>
            <person name="Meng A."/>
            <person name="Brown T."/>
            <person name="Cohen L."/>
        </authorList>
    </citation>
    <scope>NUCLEOTIDE SEQUENCE</scope>
    <source>
        <strain evidence="12">NIES-2562</strain>
    </source>
</reference>
<evidence type="ECO:0000259" key="11">
    <source>
        <dbReference type="PROSITE" id="PS51194"/>
    </source>
</evidence>
<proteinExistence type="inferred from homology"/>
<keyword evidence="7" id="KW-0413">Isomerase</keyword>
<evidence type="ECO:0000256" key="4">
    <source>
        <dbReference type="ARBA" id="ARBA00022806"/>
    </source>
</evidence>
<dbReference type="Pfam" id="PF00271">
    <property type="entry name" value="Helicase_C"/>
    <property type="match status" value="1"/>
</dbReference>
<evidence type="ECO:0000256" key="3">
    <source>
        <dbReference type="ARBA" id="ARBA00022801"/>
    </source>
</evidence>
<evidence type="ECO:0000256" key="9">
    <source>
        <dbReference type="ARBA" id="ARBA00034808"/>
    </source>
</evidence>
<dbReference type="GO" id="GO:0009378">
    <property type="term" value="F:four-way junction helicase activity"/>
    <property type="evidence" value="ECO:0007669"/>
    <property type="project" value="TreeGrafter"/>
</dbReference>
<evidence type="ECO:0000256" key="8">
    <source>
        <dbReference type="ARBA" id="ARBA00034617"/>
    </source>
</evidence>
<dbReference type="PANTHER" id="PTHR13710">
    <property type="entry name" value="DNA HELICASE RECQ FAMILY MEMBER"/>
    <property type="match status" value="1"/>
</dbReference>
<gene>
    <name evidence="12" type="ORF">PBIL07802_LOCUS25539</name>
</gene>
<keyword evidence="5" id="KW-0067">ATP-binding</keyword>
<dbReference type="SMART" id="SM00487">
    <property type="entry name" value="DEXDc"/>
    <property type="match status" value="1"/>
</dbReference>
<dbReference type="GO" id="GO:0016787">
    <property type="term" value="F:hydrolase activity"/>
    <property type="evidence" value="ECO:0007669"/>
    <property type="project" value="UniProtKB-KW"/>
</dbReference>
<evidence type="ECO:0000256" key="5">
    <source>
        <dbReference type="ARBA" id="ARBA00022840"/>
    </source>
</evidence>
<comment type="catalytic activity">
    <reaction evidence="8">
        <text>Couples ATP hydrolysis with the unwinding of duplex DNA by translocating in the 3'-5' direction.</text>
        <dbReference type="EC" id="5.6.2.4"/>
    </reaction>
</comment>
<dbReference type="GO" id="GO:0005737">
    <property type="term" value="C:cytoplasm"/>
    <property type="evidence" value="ECO:0007669"/>
    <property type="project" value="TreeGrafter"/>
</dbReference>
<keyword evidence="4" id="KW-0347">Helicase</keyword>
<dbReference type="InterPro" id="IPR004589">
    <property type="entry name" value="DNA_helicase_ATP-dep_RecQ"/>
</dbReference>
<dbReference type="EMBL" id="HBIB01039230">
    <property type="protein sequence ID" value="CAE0263242.1"/>
    <property type="molecule type" value="Transcribed_RNA"/>
</dbReference>
<sequence>MRRLLASLATTSASHLQAFRRHLPSIRLHTSFLTSLAKTSTAKDQLASLLKESYGYRSFRPLQRPSLEALRDGRDLCIVMATGGGKSLIYNLGARVRGGTAVVITPLISLMEDQASSAQRDGFRAHAFHSRLSKSKKETILSELSRGEVELLFLCPESITFGSKGEEEAEALITADQLDGGGGSDCTTSSSGILKTIPKIALVAVDEAHCVSLWGHDFRPAYRKVGKVVNKLRNESAERFPIAALTATATPSVREDITSSLGLNSPKVLVGNFERVNLEYSVVMKPSSWDLTDVGLGKSDAERTMRSSFVVRSVISLAAKYGIGTAAQQGKGVVYVLQRRHVTQLVEALQMVGIQCKGYHAGMHRRERTKVLEEFTTGDLPIVVATVAFGMGIHRDDVRFVLHTTPSPSLETYAQEAGRAGRDGKPASCMILARPNDFGKLRALHNSNPYARMRKEKIDSMIDDVYRYSMLKNGCRHHTLASFFGQESVCSPTERLNACDWCNPATTIDTSVAHCRKAMRMWGVVEESESAPLELGWDDYSSLPLEVRKEGNERYYSEEESTEIYDTICKYVMAANTPTLEFTSIFLSCGNSSSKTKGVEGYRRALAALAPTKEDIKFCIAQLLEKDIIAFESKGRTTGANRLALTVKGDEIVEGNVKPGSVKLLKNMEKRISAFISDNDTRLTAKSHSLLGLSKRQKLVNYLNSAGHPTLEEAIMTVEGKELKAKTERQRSILGLYERSVKFAKSIADS</sequence>
<accession>A0A7S3GDY4</accession>
<evidence type="ECO:0000256" key="2">
    <source>
        <dbReference type="ARBA" id="ARBA00022741"/>
    </source>
</evidence>
<dbReference type="NCBIfam" id="TIGR00614">
    <property type="entry name" value="recQ_fam"/>
    <property type="match status" value="1"/>
</dbReference>
<dbReference type="CDD" id="cd17920">
    <property type="entry name" value="DEXHc_RecQ"/>
    <property type="match status" value="1"/>
</dbReference>
<keyword evidence="2" id="KW-0547">Nucleotide-binding</keyword>
<dbReference type="SUPFAM" id="SSF52540">
    <property type="entry name" value="P-loop containing nucleoside triphosphate hydrolases"/>
    <property type="match status" value="1"/>
</dbReference>
<feature type="domain" description="Helicase ATP-binding" evidence="10">
    <location>
        <begin position="67"/>
        <end position="267"/>
    </location>
</feature>
<dbReference type="InterPro" id="IPR001650">
    <property type="entry name" value="Helicase_C-like"/>
</dbReference>
<dbReference type="PROSITE" id="PS51192">
    <property type="entry name" value="HELICASE_ATP_BIND_1"/>
    <property type="match status" value="1"/>
</dbReference>
<dbReference type="GO" id="GO:0043138">
    <property type="term" value="F:3'-5' DNA helicase activity"/>
    <property type="evidence" value="ECO:0007669"/>
    <property type="project" value="UniProtKB-EC"/>
</dbReference>
<dbReference type="PANTHER" id="PTHR13710:SF105">
    <property type="entry name" value="ATP-DEPENDENT DNA HELICASE Q1"/>
    <property type="match status" value="1"/>
</dbReference>
<dbReference type="AlphaFoldDB" id="A0A7S3GDY4"/>
<dbReference type="EC" id="5.6.2.4" evidence="9"/>
<evidence type="ECO:0000256" key="1">
    <source>
        <dbReference type="ARBA" id="ARBA00005446"/>
    </source>
</evidence>
<dbReference type="InterPro" id="IPR014001">
    <property type="entry name" value="Helicase_ATP-bd"/>
</dbReference>
<dbReference type="SMART" id="SM00490">
    <property type="entry name" value="HELICc"/>
    <property type="match status" value="1"/>
</dbReference>
<feature type="domain" description="Helicase C-terminal" evidence="11">
    <location>
        <begin position="309"/>
        <end position="466"/>
    </location>
</feature>
<organism evidence="12">
    <name type="scientific">Palpitomonas bilix</name>
    <dbReference type="NCBI Taxonomy" id="652834"/>
    <lineage>
        <taxon>Eukaryota</taxon>
        <taxon>Eukaryota incertae sedis</taxon>
    </lineage>
</organism>
<dbReference type="Pfam" id="PF00270">
    <property type="entry name" value="DEAD"/>
    <property type="match status" value="1"/>
</dbReference>
<dbReference type="Gene3D" id="3.40.50.300">
    <property type="entry name" value="P-loop containing nucleotide triphosphate hydrolases"/>
    <property type="match status" value="2"/>
</dbReference>
<dbReference type="GO" id="GO:0005694">
    <property type="term" value="C:chromosome"/>
    <property type="evidence" value="ECO:0007669"/>
    <property type="project" value="TreeGrafter"/>
</dbReference>
<evidence type="ECO:0000256" key="7">
    <source>
        <dbReference type="ARBA" id="ARBA00023235"/>
    </source>
</evidence>
<dbReference type="InterPro" id="IPR011545">
    <property type="entry name" value="DEAD/DEAH_box_helicase_dom"/>
</dbReference>
<name>A0A7S3GDY4_9EUKA</name>
<evidence type="ECO:0000259" key="10">
    <source>
        <dbReference type="PROSITE" id="PS51192"/>
    </source>
</evidence>
<keyword evidence="3" id="KW-0378">Hydrolase</keyword>
<keyword evidence="6" id="KW-0238">DNA-binding</keyword>